<name>A0AC61Y7B0_9FLAO</name>
<protein>
    <submittedName>
        <fullName evidence="1">Uncharacterized protein</fullName>
    </submittedName>
</protein>
<proteinExistence type="predicted"/>
<gene>
    <name evidence="1" type="ORF">FVB9532_01335</name>
</gene>
<comment type="caution">
    <text evidence="1">The sequence shown here is derived from an EMBL/GenBank/DDBJ whole genome shotgun (WGS) entry which is preliminary data.</text>
</comment>
<evidence type="ECO:0000313" key="2">
    <source>
        <dbReference type="Proteomes" id="UP000356253"/>
    </source>
</evidence>
<evidence type="ECO:0000313" key="1">
    <source>
        <dbReference type="EMBL" id="VVV00070.1"/>
    </source>
</evidence>
<dbReference type="EMBL" id="CABVMM010000004">
    <property type="protein sequence ID" value="VVV00070.1"/>
    <property type="molecule type" value="Genomic_DNA"/>
</dbReference>
<organism evidence="1 2">
    <name type="scientific">Mesonia oceanica</name>
    <dbReference type="NCBI Taxonomy" id="2687242"/>
    <lineage>
        <taxon>Bacteria</taxon>
        <taxon>Pseudomonadati</taxon>
        <taxon>Bacteroidota</taxon>
        <taxon>Flavobacteriia</taxon>
        <taxon>Flavobacteriales</taxon>
        <taxon>Flavobacteriaceae</taxon>
        <taxon>Mesonia</taxon>
    </lineage>
</organism>
<keyword evidence="2" id="KW-1185">Reference proteome</keyword>
<sequence length="690" mass="77840">MKTICFALSFRLNRLNKLQIVKNKITFLAMIIFINAYSQIINEAPYILTIDQLKNWTATGEYASPDLIIEESLADRFVNTQTQMNSALNNDMKIAYLPDGMNNFGNYFGEQSQFNLYNFTNWAYIDKLIWFGGTADQTVQLPSSPWGNAAHRNGVKVFGDIYFSLNQFGGSNETVLSFLEQDNNNNFIVIPKLVEIMEYYHFDGWFINMETNTNPTTGALMYEFIKELTQQVESQGKEVMWYDSMVLNGNIEYQNYLSSENVVFFQNNEDNSPITGINGYEQRVSSNLFINFFWYAYANPSALTELSRDNALFTGRSPYEIFTGVDLVPGRNQTPFETGGNTWMSQLHDSNSPFTSLGLFATNIFYDQSQYSNFKNNPNDYENFYSAERHFFAGADQNAALEDVSGFKGVSNWMPAASVITSLFQTNFNTGHGLGKFSQGNQISTEPWHHINEQDILPTWQFAFSNENLSAKWDFEMAYEGGNSLKIEGDIFANSPVNMSLYKTNIEISNDTSIAITYYQNNDEAENVSLVLTFEGGTSNEEILPLDADGETGWITNAYALSDFQGATLVKIGLQFSSTTTQNNYTINFGSLSLSNSLSIQPISHKNNSSLSVLNSSSGELKLNFENFPLGNTQLYVYDFQGRLIESETIKVNAVSITKKLHLEASLQGNYILQVINAKGEKVSKKIQIK</sequence>
<reference evidence="1" key="1">
    <citation type="submission" date="2019-09" db="EMBL/GenBank/DDBJ databases">
        <authorList>
            <person name="Rodrigo-Torres L."/>
            <person name="Arahal R. D."/>
            <person name="Lucena T."/>
        </authorList>
    </citation>
    <scope>NUCLEOTIDE SEQUENCE</scope>
    <source>
        <strain evidence="1">ISS653</strain>
    </source>
</reference>
<dbReference type="Proteomes" id="UP000356253">
    <property type="component" value="Unassembled WGS sequence"/>
</dbReference>
<accession>A0AC61Y7B0</accession>